<reference evidence="2" key="1">
    <citation type="submission" date="2016-11" db="EMBL/GenBank/DDBJ databases">
        <authorList>
            <person name="Varghese N."/>
            <person name="Submissions S."/>
        </authorList>
    </citation>
    <scope>NUCLEOTIDE SEQUENCE [LARGE SCALE GENOMIC DNA]</scope>
    <source>
        <strain evidence="2">DSM 19514</strain>
    </source>
</reference>
<protein>
    <submittedName>
        <fullName evidence="1">Uncharacterized protein</fullName>
    </submittedName>
</protein>
<evidence type="ECO:0000313" key="2">
    <source>
        <dbReference type="Proteomes" id="UP000184295"/>
    </source>
</evidence>
<accession>A0A1M4WC59</accession>
<dbReference type="RefSeq" id="WP_178138758.1">
    <property type="nucleotide sequence ID" value="NZ_FQUL01000024.1"/>
</dbReference>
<dbReference type="AlphaFoldDB" id="A0A1M4WC59"/>
<organism evidence="1 2">
    <name type="scientific">Ferrithrix thermotolerans DSM 19514</name>
    <dbReference type="NCBI Taxonomy" id="1121881"/>
    <lineage>
        <taxon>Bacteria</taxon>
        <taxon>Bacillati</taxon>
        <taxon>Actinomycetota</taxon>
        <taxon>Acidimicrobiia</taxon>
        <taxon>Acidimicrobiales</taxon>
        <taxon>Acidimicrobiaceae</taxon>
        <taxon>Ferrithrix</taxon>
    </lineage>
</organism>
<dbReference type="EMBL" id="FQUL01000024">
    <property type="protein sequence ID" value="SHE78765.1"/>
    <property type="molecule type" value="Genomic_DNA"/>
</dbReference>
<dbReference type="Proteomes" id="UP000184295">
    <property type="component" value="Unassembled WGS sequence"/>
</dbReference>
<keyword evidence="2" id="KW-1185">Reference proteome</keyword>
<dbReference type="STRING" id="1121881.SAMN02745225_01619"/>
<gene>
    <name evidence="1" type="ORF">SAMN02745225_01619</name>
</gene>
<evidence type="ECO:0000313" key="1">
    <source>
        <dbReference type="EMBL" id="SHE78765.1"/>
    </source>
</evidence>
<name>A0A1M4WC59_9ACTN</name>
<proteinExistence type="predicted"/>
<sequence>MNPGVLTVLRDFVPIRPLTRTEAYRIAELQAARFLKLMQVNEAPTSERIIS</sequence>